<evidence type="ECO:0000259" key="2">
    <source>
        <dbReference type="Pfam" id="PF17667"/>
    </source>
</evidence>
<feature type="region of interest" description="Disordered" evidence="1">
    <location>
        <begin position="1"/>
        <end position="23"/>
    </location>
</feature>
<organism evidence="3 4">
    <name type="scientific">Candolleomyces aberdarensis</name>
    <dbReference type="NCBI Taxonomy" id="2316362"/>
    <lineage>
        <taxon>Eukaryota</taxon>
        <taxon>Fungi</taxon>
        <taxon>Dikarya</taxon>
        <taxon>Basidiomycota</taxon>
        <taxon>Agaricomycotina</taxon>
        <taxon>Agaricomycetes</taxon>
        <taxon>Agaricomycetidae</taxon>
        <taxon>Agaricales</taxon>
        <taxon>Agaricineae</taxon>
        <taxon>Psathyrellaceae</taxon>
        <taxon>Candolleomyces</taxon>
    </lineage>
</organism>
<dbReference type="SUPFAM" id="SSF56112">
    <property type="entry name" value="Protein kinase-like (PK-like)"/>
    <property type="match status" value="1"/>
</dbReference>
<gene>
    <name evidence="3" type="ORF">EST38_g2545</name>
</gene>
<dbReference type="EMBL" id="SDEE01000045">
    <property type="protein sequence ID" value="RXW23322.1"/>
    <property type="molecule type" value="Genomic_DNA"/>
</dbReference>
<evidence type="ECO:0000313" key="4">
    <source>
        <dbReference type="Proteomes" id="UP000290288"/>
    </source>
</evidence>
<dbReference type="OrthoDB" id="5584477at2759"/>
<feature type="compositionally biased region" description="Polar residues" evidence="1">
    <location>
        <begin position="8"/>
        <end position="19"/>
    </location>
</feature>
<dbReference type="Proteomes" id="UP000290288">
    <property type="component" value="Unassembled WGS sequence"/>
</dbReference>
<dbReference type="AlphaFoldDB" id="A0A4Q2DVC3"/>
<dbReference type="InterPro" id="IPR011009">
    <property type="entry name" value="Kinase-like_dom_sf"/>
</dbReference>
<name>A0A4Q2DVC3_9AGAR</name>
<evidence type="ECO:0000256" key="1">
    <source>
        <dbReference type="SAM" id="MobiDB-lite"/>
    </source>
</evidence>
<dbReference type="Gene3D" id="1.10.510.10">
    <property type="entry name" value="Transferase(Phosphotransferase) domain 1"/>
    <property type="match status" value="1"/>
</dbReference>
<keyword evidence="4" id="KW-1185">Reference proteome</keyword>
<dbReference type="Pfam" id="PF17667">
    <property type="entry name" value="Pkinase_fungal"/>
    <property type="match status" value="2"/>
</dbReference>
<dbReference type="InterPro" id="IPR040976">
    <property type="entry name" value="Pkinase_fungal"/>
</dbReference>
<dbReference type="STRING" id="2316362.A0A4Q2DVC3"/>
<protein>
    <recommendedName>
        <fullName evidence="2">Fungal-type protein kinase domain-containing protein</fullName>
    </recommendedName>
</protein>
<comment type="caution">
    <text evidence="3">The sequence shown here is derived from an EMBL/GenBank/DDBJ whole genome shotgun (WGS) entry which is preliminary data.</text>
</comment>
<dbReference type="PANTHER" id="PTHR38248">
    <property type="entry name" value="FUNK1 6"/>
    <property type="match status" value="1"/>
</dbReference>
<accession>A0A4Q2DVC3</accession>
<feature type="compositionally biased region" description="Low complexity" evidence="1">
    <location>
        <begin position="665"/>
        <end position="690"/>
    </location>
</feature>
<feature type="region of interest" description="Disordered" evidence="1">
    <location>
        <begin position="622"/>
        <end position="690"/>
    </location>
</feature>
<evidence type="ECO:0000313" key="3">
    <source>
        <dbReference type="EMBL" id="RXW23322.1"/>
    </source>
</evidence>
<feature type="domain" description="Fungal-type protein kinase" evidence="2">
    <location>
        <begin position="371"/>
        <end position="502"/>
    </location>
</feature>
<proteinExistence type="predicted"/>
<sequence>MRTRSWSKRTNAPSSNPNLDEQKGLVVPELQEVVELEDSSFTSSIYHNLASDSAIDSFLKKSRFYSLGERRWKLPRDYRKLFDSNSYAPFFNIVSSIVKHFWADATAQGLRRVVDTHSTDFRHSKDDPVSHNSRPSLVIQAEGPSFQLPSTSSSEKQAKVGFANVAGCIEIQVEGDELPVDEQLTRVAIYARQLFIHQPNRRFVRVLFLTGHLLRLFHFDRSGAQYTPLLDIHRDPHTFVRLVLGLSSPNEADIGLDTSIWWGIENGRKVVGTLTSRGTGDVEIVYPLLDVKPFFSRSNIRGRCTICWRVSDPISGEELLVKDSWKSDDRTSEHVYLQTALGIPGVVQMVSYEPNRGQTKDLRCFGTQIPACFQDRVDTRVIMKCYGSPISKFSSARQLLCSLRDAIEGHKHLLKNGVLHRDVSIQNILRGSLSAEPGDRGILIDLDMAIRYGVDSSNPTNWQIGTCLYQSVMVLSSHDMPEPLVHDHLDDLESFLYVLAYVIHVYDSQGVFHSIPNTLQLWNKCGDDHGILATLKESFLAQQSIPMDISSRWPDPCLRVFHGFRSFIQSCVQAKIAVIHRKPVDGQDVFKSLRLCAEDHYDHVLRLFDEGIVALEKAEQAGGAGFATPPPPPPGSTSALHSTVQRSPLKRSSDDYPDAQPAAKRSNPPRIIRNPRSPRSPTPRATPRSA</sequence>
<reference evidence="3 4" key="1">
    <citation type="submission" date="2019-01" db="EMBL/GenBank/DDBJ databases">
        <title>Draft genome sequence of Psathyrella aberdarensis IHI B618.</title>
        <authorList>
            <person name="Buettner E."/>
            <person name="Kellner H."/>
        </authorList>
    </citation>
    <scope>NUCLEOTIDE SEQUENCE [LARGE SCALE GENOMIC DNA]</scope>
    <source>
        <strain evidence="3 4">IHI B618</strain>
    </source>
</reference>
<feature type="domain" description="Fungal-type protein kinase" evidence="2">
    <location>
        <begin position="152"/>
        <end position="353"/>
    </location>
</feature>
<dbReference type="PANTHER" id="PTHR38248:SF2">
    <property type="entry name" value="FUNK1 11"/>
    <property type="match status" value="1"/>
</dbReference>